<dbReference type="AlphaFoldDB" id="A0A3N0XEN3"/>
<evidence type="ECO:0000313" key="1">
    <source>
        <dbReference type="EMBL" id="ROI15525.1"/>
    </source>
</evidence>
<sequence>MLTKSLFCYRDEEEILKMDQRINARTLLLAEREHSALIEHSCSMKQGEGDVDTHTHMSTLDERRLALTCCQTQSGGLESSRDGQRLLPRVTGREWYIKAQVAPVWILYFGITDSASSKYDQNKNFNRRMSSKQAKQMRHEDENIQMQKRTALKGKAIYQYKNTQEVDCFM</sequence>
<name>A0A3N0XEN3_ANAGA</name>
<dbReference type="Proteomes" id="UP000281406">
    <property type="component" value="Unassembled WGS sequence"/>
</dbReference>
<reference evidence="1 2" key="1">
    <citation type="submission" date="2018-10" db="EMBL/GenBank/DDBJ databases">
        <title>Genome assembly for a Yunnan-Guizhou Plateau 3E fish, Anabarilius grahami (Regan), and its evolutionary and genetic applications.</title>
        <authorList>
            <person name="Jiang W."/>
        </authorList>
    </citation>
    <scope>NUCLEOTIDE SEQUENCE [LARGE SCALE GENOMIC DNA]</scope>
    <source>
        <strain evidence="1">AG-KIZ</strain>
        <tissue evidence="1">Muscle</tissue>
    </source>
</reference>
<evidence type="ECO:0000313" key="2">
    <source>
        <dbReference type="Proteomes" id="UP000281406"/>
    </source>
</evidence>
<accession>A0A3N0XEN3</accession>
<organism evidence="1 2">
    <name type="scientific">Anabarilius grahami</name>
    <name type="common">Kanglang fish</name>
    <name type="synonym">Barilius grahami</name>
    <dbReference type="NCBI Taxonomy" id="495550"/>
    <lineage>
        <taxon>Eukaryota</taxon>
        <taxon>Metazoa</taxon>
        <taxon>Chordata</taxon>
        <taxon>Craniata</taxon>
        <taxon>Vertebrata</taxon>
        <taxon>Euteleostomi</taxon>
        <taxon>Actinopterygii</taxon>
        <taxon>Neopterygii</taxon>
        <taxon>Teleostei</taxon>
        <taxon>Ostariophysi</taxon>
        <taxon>Cypriniformes</taxon>
        <taxon>Xenocyprididae</taxon>
        <taxon>Xenocypridinae</taxon>
        <taxon>Xenocypridinae incertae sedis</taxon>
        <taxon>Anabarilius</taxon>
    </lineage>
</organism>
<comment type="caution">
    <text evidence="1">The sequence shown here is derived from an EMBL/GenBank/DDBJ whole genome shotgun (WGS) entry which is preliminary data.</text>
</comment>
<proteinExistence type="predicted"/>
<gene>
    <name evidence="1" type="ORF">DPX16_13077</name>
</gene>
<keyword evidence="2" id="KW-1185">Reference proteome</keyword>
<dbReference type="EMBL" id="RJVU01079805">
    <property type="protein sequence ID" value="ROI15525.1"/>
    <property type="molecule type" value="Genomic_DNA"/>
</dbReference>
<protein>
    <submittedName>
        <fullName evidence="1">Uncharacterized protein</fullName>
    </submittedName>
</protein>